<reference evidence="3" key="3">
    <citation type="submission" date="2018-12" db="EMBL/GenBank/DDBJ databases">
        <title>G10K-VGP greater horseshoe bat female genome, primary haplotype.</title>
        <authorList>
            <person name="Teeling E."/>
            <person name="Myers G."/>
            <person name="Vernes S."/>
            <person name="Pippel M."/>
            <person name="Winkler S."/>
            <person name="Fedrigo O."/>
            <person name="Rhie A."/>
            <person name="Koren S."/>
            <person name="Phillippy A."/>
            <person name="Lewin H."/>
            <person name="Damas J."/>
            <person name="Howe K."/>
            <person name="Mountcastle J."/>
            <person name="Jarvis E.D."/>
        </authorList>
    </citation>
    <scope>NUCLEOTIDE SEQUENCE [LARGE SCALE GENOMIC DNA]</scope>
</reference>
<dbReference type="AlphaFoldDB" id="A0A671EWX6"/>
<reference evidence="2" key="5">
    <citation type="submission" date="2025-09" db="UniProtKB">
        <authorList>
            <consortium name="Ensembl"/>
        </authorList>
    </citation>
    <scope>IDENTIFICATION</scope>
</reference>
<protein>
    <submittedName>
        <fullName evidence="2">Fli-1 proto-onco, ETS transcription factor</fullName>
    </submittedName>
</protein>
<dbReference type="Proteomes" id="UP000472240">
    <property type="component" value="Chromosome 25"/>
</dbReference>
<dbReference type="Ensembl" id="ENSRFET00010017592.1">
    <property type="protein sequence ID" value="ENSRFEP00010016113.1"/>
    <property type="gene ID" value="ENSRFEG00010010862.1"/>
</dbReference>
<evidence type="ECO:0000313" key="3">
    <source>
        <dbReference type="Proteomes" id="UP000472240"/>
    </source>
</evidence>
<feature type="region of interest" description="Disordered" evidence="1">
    <location>
        <begin position="30"/>
        <end position="54"/>
    </location>
</feature>
<dbReference type="GeneTree" id="ENSGT00940000158261"/>
<sequence length="81" mass="9086">MDGTIKEALSVVSDDQSLFDSAYSSAHLPKADMTASGSPDYGQPHKINPLPPQQEWINQPVRVNVKREYDHMNGSRRQLPH</sequence>
<name>A0A671EWX6_RHIFE</name>
<evidence type="ECO:0000256" key="1">
    <source>
        <dbReference type="SAM" id="MobiDB-lite"/>
    </source>
</evidence>
<reference evidence="2 3" key="1">
    <citation type="journal article" date="2015" name="Annu Rev Anim Biosci">
        <title>The Genome 10K Project: a way forward.</title>
        <authorList>
            <person name="Koepfli K.P."/>
            <person name="Paten B."/>
            <person name="O'Brien S.J."/>
            <person name="Koepfli K.P."/>
            <person name="Paten B."/>
            <person name="Antunes A."/>
            <person name="Belov K."/>
            <person name="Bustamante C."/>
            <person name="Castoe T.A."/>
            <person name="Clawson H."/>
            <person name="Crawford A.J."/>
            <person name="Diekhans M."/>
            <person name="Distel D."/>
            <person name="Durbin R."/>
            <person name="Earl D."/>
            <person name="Fujita M.K."/>
            <person name="Gamble T."/>
            <person name="Georges A."/>
            <person name="Gemmell N."/>
            <person name="Gilbert M.T."/>
            <person name="Graves J.M."/>
            <person name="Green R.E."/>
            <person name="Hickey G."/>
            <person name="Jarvis E.D."/>
            <person name="Johnson W."/>
            <person name="Komissarov A."/>
            <person name="Korf I."/>
            <person name="Kuhn R."/>
            <person name="Larkin D.M."/>
            <person name="Lewin H."/>
            <person name="Lopez J.V."/>
            <person name="Ma J."/>
            <person name="Marques-Bonet T."/>
            <person name="Miller W."/>
            <person name="Murphy R."/>
            <person name="Pevzner P."/>
            <person name="Shapiro B."/>
            <person name="Steiner C."/>
            <person name="Tamazian G."/>
            <person name="Venkatesh B."/>
            <person name="Wang J."/>
            <person name="Wayne R."/>
            <person name="Wiley E."/>
            <person name="Yang H."/>
            <person name="Zhang G."/>
            <person name="Haussler D."/>
            <person name="Ryder O."/>
            <person name="O'Brien S.J."/>
        </authorList>
    </citation>
    <scope>NUCLEOTIDE SEQUENCE</scope>
</reference>
<organism evidence="2 3">
    <name type="scientific">Rhinolophus ferrumequinum</name>
    <name type="common">Greater horseshoe bat</name>
    <dbReference type="NCBI Taxonomy" id="59479"/>
    <lineage>
        <taxon>Eukaryota</taxon>
        <taxon>Metazoa</taxon>
        <taxon>Chordata</taxon>
        <taxon>Craniata</taxon>
        <taxon>Vertebrata</taxon>
        <taxon>Euteleostomi</taxon>
        <taxon>Mammalia</taxon>
        <taxon>Eutheria</taxon>
        <taxon>Laurasiatheria</taxon>
        <taxon>Chiroptera</taxon>
        <taxon>Yinpterochiroptera</taxon>
        <taxon>Rhinolophoidea</taxon>
        <taxon>Rhinolophidae</taxon>
        <taxon>Rhinolophinae</taxon>
        <taxon>Rhinolophus</taxon>
    </lineage>
</organism>
<proteinExistence type="predicted"/>
<gene>
    <name evidence="2" type="primary">FLI1</name>
</gene>
<reference evidence="2 3" key="2">
    <citation type="journal article" date="2018" name="Annu Rev Anim Biosci">
        <title>Bat Biology, Genomes, and the Bat1K Project: To Generate Chromosome-Level Genomes for All Living Bat Species.</title>
        <authorList>
            <person name="Teeling E.C."/>
            <person name="Vernes S.C."/>
            <person name="Davalos L.M."/>
            <person name="Ray D.A."/>
            <person name="Gilbert M.T.P."/>
            <person name="Myers E."/>
        </authorList>
    </citation>
    <scope>NUCLEOTIDE SEQUENCE</scope>
</reference>
<evidence type="ECO:0000313" key="2">
    <source>
        <dbReference type="Ensembl" id="ENSRFEP00010016113.1"/>
    </source>
</evidence>
<accession>A0A671EWX6</accession>
<reference evidence="2" key="4">
    <citation type="submission" date="2025-08" db="UniProtKB">
        <authorList>
            <consortium name="Ensembl"/>
        </authorList>
    </citation>
    <scope>IDENTIFICATION</scope>
</reference>
<keyword evidence="3" id="KW-1185">Reference proteome</keyword>